<dbReference type="Gene3D" id="3.40.50.150">
    <property type="entry name" value="Vaccinia Virus protein VP39"/>
    <property type="match status" value="1"/>
</dbReference>
<keyword evidence="6" id="KW-0489">Methyltransferase</keyword>
<dbReference type="GO" id="GO:0032259">
    <property type="term" value="P:methylation"/>
    <property type="evidence" value="ECO:0007669"/>
    <property type="project" value="UniProtKB-KW"/>
</dbReference>
<dbReference type="Proteomes" id="UP001283361">
    <property type="component" value="Unassembled WGS sequence"/>
</dbReference>
<dbReference type="InterPro" id="IPR029063">
    <property type="entry name" value="SAM-dependent_MTases_sf"/>
</dbReference>
<dbReference type="CDD" id="cd02440">
    <property type="entry name" value="AdoMet_MTases"/>
    <property type="match status" value="1"/>
</dbReference>
<evidence type="ECO:0000256" key="7">
    <source>
        <dbReference type="ARBA" id="ARBA00022679"/>
    </source>
</evidence>
<comment type="similarity">
    <text evidence="3">Belongs to the class I-like SAM-binding methyltransferase superfamily. TPMT family.</text>
</comment>
<evidence type="ECO:0000256" key="8">
    <source>
        <dbReference type="ARBA" id="ARBA00022691"/>
    </source>
</evidence>
<protein>
    <recommendedName>
        <fullName evidence="4">thiopurine S-methyltransferase</fullName>
        <ecNumber evidence="4">2.1.1.67</ecNumber>
    </recommendedName>
</protein>
<evidence type="ECO:0000256" key="6">
    <source>
        <dbReference type="ARBA" id="ARBA00022603"/>
    </source>
</evidence>
<comment type="subcellular location">
    <subcellularLocation>
        <location evidence="2">Cytoplasm</location>
    </subcellularLocation>
</comment>
<dbReference type="AlphaFoldDB" id="A0AAE0Z2Y6"/>
<gene>
    <name evidence="9" type="ORF">RRG08_065147</name>
</gene>
<dbReference type="EMBL" id="JAWDGP010004802">
    <property type="protein sequence ID" value="KAK3761933.1"/>
    <property type="molecule type" value="Genomic_DNA"/>
</dbReference>
<evidence type="ECO:0000256" key="4">
    <source>
        <dbReference type="ARBA" id="ARBA00011905"/>
    </source>
</evidence>
<accession>A0AAE0Z2Y6</accession>
<evidence type="ECO:0000256" key="3">
    <source>
        <dbReference type="ARBA" id="ARBA00008145"/>
    </source>
</evidence>
<evidence type="ECO:0000313" key="9">
    <source>
        <dbReference type="EMBL" id="KAK3761933.1"/>
    </source>
</evidence>
<keyword evidence="5" id="KW-0963">Cytoplasm</keyword>
<dbReference type="PROSITE" id="PS51585">
    <property type="entry name" value="SAM_MT_TPMT"/>
    <property type="match status" value="1"/>
</dbReference>
<keyword evidence="10" id="KW-1185">Reference proteome</keyword>
<dbReference type="Pfam" id="PF05724">
    <property type="entry name" value="TPMT"/>
    <property type="match status" value="1"/>
</dbReference>
<dbReference type="FunFam" id="3.40.50.150:FF:000101">
    <property type="entry name" value="Thiopurine S-methyltransferase"/>
    <property type="match status" value="1"/>
</dbReference>
<dbReference type="PANTHER" id="PTHR10259">
    <property type="entry name" value="THIOPURINE S-METHYLTRANSFERASE"/>
    <property type="match status" value="1"/>
</dbReference>
<dbReference type="GO" id="GO:0008119">
    <property type="term" value="F:thiopurine S-methyltransferase activity"/>
    <property type="evidence" value="ECO:0007669"/>
    <property type="project" value="UniProtKB-EC"/>
</dbReference>
<organism evidence="9 10">
    <name type="scientific">Elysia crispata</name>
    <name type="common">lettuce slug</name>
    <dbReference type="NCBI Taxonomy" id="231223"/>
    <lineage>
        <taxon>Eukaryota</taxon>
        <taxon>Metazoa</taxon>
        <taxon>Spiralia</taxon>
        <taxon>Lophotrochozoa</taxon>
        <taxon>Mollusca</taxon>
        <taxon>Gastropoda</taxon>
        <taxon>Heterobranchia</taxon>
        <taxon>Euthyneura</taxon>
        <taxon>Panpulmonata</taxon>
        <taxon>Sacoglossa</taxon>
        <taxon>Placobranchoidea</taxon>
        <taxon>Plakobranchidae</taxon>
        <taxon>Elysia</taxon>
    </lineage>
</organism>
<reference evidence="9" key="1">
    <citation type="journal article" date="2023" name="G3 (Bethesda)">
        <title>A reference genome for the long-term kleptoplast-retaining sea slug Elysia crispata morphotype clarki.</title>
        <authorList>
            <person name="Eastman K.E."/>
            <person name="Pendleton A.L."/>
            <person name="Shaikh M.A."/>
            <person name="Suttiyut T."/>
            <person name="Ogas R."/>
            <person name="Tomko P."/>
            <person name="Gavelis G."/>
            <person name="Widhalm J.R."/>
            <person name="Wisecaver J.H."/>
        </authorList>
    </citation>
    <scope>NUCLEOTIDE SEQUENCE</scope>
    <source>
        <strain evidence="9">ECLA1</strain>
    </source>
</reference>
<comment type="catalytic activity">
    <reaction evidence="1">
        <text>S-adenosyl-L-methionine + a thiopurine = S-adenosyl-L-homocysteine + a thiopurine S-methylether.</text>
        <dbReference type="EC" id="2.1.1.67"/>
    </reaction>
</comment>
<dbReference type="SUPFAM" id="SSF53335">
    <property type="entry name" value="S-adenosyl-L-methionine-dependent methyltransferases"/>
    <property type="match status" value="1"/>
</dbReference>
<dbReference type="PANTHER" id="PTHR10259:SF11">
    <property type="entry name" value="THIOPURINE S-METHYLTRANSFERASE"/>
    <property type="match status" value="1"/>
</dbReference>
<evidence type="ECO:0000256" key="5">
    <source>
        <dbReference type="ARBA" id="ARBA00022490"/>
    </source>
</evidence>
<keyword evidence="7" id="KW-0808">Transferase</keyword>
<comment type="caution">
    <text evidence="9">The sequence shown here is derived from an EMBL/GenBank/DDBJ whole genome shotgun (WGS) entry which is preliminary data.</text>
</comment>
<evidence type="ECO:0000256" key="1">
    <source>
        <dbReference type="ARBA" id="ARBA00000903"/>
    </source>
</evidence>
<evidence type="ECO:0000256" key="2">
    <source>
        <dbReference type="ARBA" id="ARBA00004496"/>
    </source>
</evidence>
<dbReference type="InterPro" id="IPR008854">
    <property type="entry name" value="TPMT"/>
</dbReference>
<evidence type="ECO:0000313" key="10">
    <source>
        <dbReference type="Proteomes" id="UP001283361"/>
    </source>
</evidence>
<sequence length="235" mass="27353">MEVPDLRAGAEYWHYRYTKGFTEWQLEKVYPMLIKHYEKMNPNGKAERVFYPMCGMSLDMNWLVDQGVSVVGVEIAQQALETFISKSNHNWTISHDPELDTATKMFIRNDGKMKLYCADIQEFSPEIEGKFDAIYDRGSLQFVQPGNVSRYSQVLKDLLKPGGRILLEVVEYDPKILEDKTLDLPMKVPPPYTMNSEDIKRLFEPDCSVERVETYKSDRFLGENVDFHVHLIIKI</sequence>
<dbReference type="GO" id="GO:0005737">
    <property type="term" value="C:cytoplasm"/>
    <property type="evidence" value="ECO:0007669"/>
    <property type="project" value="UniProtKB-SubCell"/>
</dbReference>
<name>A0AAE0Z2Y6_9GAST</name>
<proteinExistence type="inferred from homology"/>
<dbReference type="EC" id="2.1.1.67" evidence="4"/>
<keyword evidence="8" id="KW-0949">S-adenosyl-L-methionine</keyword>